<name>A0A103YM34_CYNCS</name>
<keyword evidence="2" id="KW-1185">Reference proteome</keyword>
<proteinExistence type="predicted"/>
<reference evidence="1 2" key="1">
    <citation type="journal article" date="2016" name="Sci. Rep.">
        <title>The genome sequence of the outbreeding globe artichoke constructed de novo incorporating a phase-aware low-pass sequencing strategy of F1 progeny.</title>
        <authorList>
            <person name="Scaglione D."/>
            <person name="Reyes-Chin-Wo S."/>
            <person name="Acquadro A."/>
            <person name="Froenicke L."/>
            <person name="Portis E."/>
            <person name="Beitel C."/>
            <person name="Tirone M."/>
            <person name="Mauro R."/>
            <person name="Lo Monaco A."/>
            <person name="Mauromicale G."/>
            <person name="Faccioli P."/>
            <person name="Cattivelli L."/>
            <person name="Rieseberg L."/>
            <person name="Michelmore R."/>
            <person name="Lanteri S."/>
        </authorList>
    </citation>
    <scope>NUCLEOTIDE SEQUENCE [LARGE SCALE GENOMIC DNA]</scope>
    <source>
        <strain evidence="1">2C</strain>
    </source>
</reference>
<evidence type="ECO:0000313" key="1">
    <source>
        <dbReference type="EMBL" id="KVI11579.1"/>
    </source>
</evidence>
<dbReference type="Proteomes" id="UP000243975">
    <property type="component" value="Unassembled WGS sequence"/>
</dbReference>
<dbReference type="AlphaFoldDB" id="A0A103YM34"/>
<evidence type="ECO:0000313" key="2">
    <source>
        <dbReference type="Proteomes" id="UP000243975"/>
    </source>
</evidence>
<organism evidence="1 2">
    <name type="scientific">Cynara cardunculus var. scolymus</name>
    <name type="common">Globe artichoke</name>
    <name type="synonym">Cynara scolymus</name>
    <dbReference type="NCBI Taxonomy" id="59895"/>
    <lineage>
        <taxon>Eukaryota</taxon>
        <taxon>Viridiplantae</taxon>
        <taxon>Streptophyta</taxon>
        <taxon>Embryophyta</taxon>
        <taxon>Tracheophyta</taxon>
        <taxon>Spermatophyta</taxon>
        <taxon>Magnoliopsida</taxon>
        <taxon>eudicotyledons</taxon>
        <taxon>Gunneridae</taxon>
        <taxon>Pentapetalae</taxon>
        <taxon>asterids</taxon>
        <taxon>campanulids</taxon>
        <taxon>Asterales</taxon>
        <taxon>Asteraceae</taxon>
        <taxon>Carduoideae</taxon>
        <taxon>Cardueae</taxon>
        <taxon>Carduinae</taxon>
        <taxon>Cynara</taxon>
    </lineage>
</organism>
<dbReference type="EMBL" id="LEKV01000076">
    <property type="protein sequence ID" value="KVI11579.1"/>
    <property type="molecule type" value="Genomic_DNA"/>
</dbReference>
<accession>A0A103YM34</accession>
<gene>
    <name evidence="1" type="ORF">Ccrd_010009</name>
</gene>
<protein>
    <submittedName>
        <fullName evidence="1">Uncharacterized protein</fullName>
    </submittedName>
</protein>
<comment type="caution">
    <text evidence="1">The sequence shown here is derived from an EMBL/GenBank/DDBJ whole genome shotgun (WGS) entry which is preliminary data.</text>
</comment>
<sequence>MKNQNMATNLRSPCRVPRDEATLSRCCIVAVPLFKPSPYHDPCYCRIMVVFVLSCRCMLLVPCRNGWECHCHATEFLGKTTIKYHRWCSDPPPARRHVRLVLGNRKKMNMVITTIKPPNSKKMPYLRWQSDTRKHCATKAVKNMLTQTTILCPADLVSNGNISLGTSHPSGPHDLPYPRTKRLITTTRKMPIPFGSSSPCPNFRASVTATAICKDHKHQIISIPASKKKNLLPNLSTKAIDINVARTRAPVVMVEDQSIPKAPITNCGRFFLCSSVENGEKELTWFPNPMPTPRKHRPMISMAIFCAKAFRIAPTKKLIAPKRMLALLPLFRVTWDAANVERRAAK</sequence>
<dbReference type="Gramene" id="KVI11579">
    <property type="protein sequence ID" value="KVI11579"/>
    <property type="gene ID" value="Ccrd_010009"/>
</dbReference>